<sequence length="246" mass="26046">MAEAKKVALITGANKGIGFETAKQLGEQGITVVVAARDQKKADETAQKLKAVGIDAYPVVLEVTRSSDFAKVYEFLDTTFGKLDILINNAGVGEGTDLVKNTALTVDQKTLRSIFDTNFFGLIELTQALVPLLQKSPAGRIVNLSSILGSLTLHADPNSPIAGTKIVAYNASKAALNLFTIHLAAALKDTPIKVNSAHPGWVKTDMGTDAAPMEIVDGAKTSVRLATLPADGPTGGYFHMDQTLPW</sequence>
<dbReference type="CDD" id="cd05324">
    <property type="entry name" value="carb_red_PTCR-like_SDR_c"/>
    <property type="match status" value="1"/>
</dbReference>
<dbReference type="InterPro" id="IPR036291">
    <property type="entry name" value="NAD(P)-bd_dom_sf"/>
</dbReference>
<evidence type="ECO:0000256" key="3">
    <source>
        <dbReference type="ARBA" id="ARBA00023002"/>
    </source>
</evidence>
<keyword evidence="3" id="KW-0560">Oxidoreductase</keyword>
<dbReference type="RefSeq" id="WP_013570376.1">
    <property type="nucleotide sequence ID" value="NC_014963.1"/>
</dbReference>
<keyword evidence="6" id="KW-1185">Reference proteome</keyword>
<dbReference type="Pfam" id="PF00106">
    <property type="entry name" value="adh_short"/>
    <property type="match status" value="1"/>
</dbReference>
<evidence type="ECO:0000313" key="5">
    <source>
        <dbReference type="EMBL" id="ADV84646.1"/>
    </source>
</evidence>
<dbReference type="PROSITE" id="PS00061">
    <property type="entry name" value="ADH_SHORT"/>
    <property type="match status" value="1"/>
</dbReference>
<comment type="similarity">
    <text evidence="1 4">Belongs to the short-chain dehydrogenases/reductases (SDR) family.</text>
</comment>
<dbReference type="InterPro" id="IPR045313">
    <property type="entry name" value="CBR1-like"/>
</dbReference>
<dbReference type="InterPro" id="IPR020904">
    <property type="entry name" value="Sc_DH/Rdtase_CS"/>
</dbReference>
<evidence type="ECO:0000313" key="6">
    <source>
        <dbReference type="Proteomes" id="UP000006844"/>
    </source>
</evidence>
<dbReference type="Proteomes" id="UP000006844">
    <property type="component" value="Chromosome"/>
</dbReference>
<keyword evidence="2" id="KW-0521">NADP</keyword>
<evidence type="ECO:0000256" key="1">
    <source>
        <dbReference type="ARBA" id="ARBA00006484"/>
    </source>
</evidence>
<dbReference type="AlphaFoldDB" id="E8V2U9"/>
<dbReference type="eggNOG" id="COG1028">
    <property type="taxonomic scope" value="Bacteria"/>
</dbReference>
<name>E8V2U9_TERSS</name>
<organism evidence="5 6">
    <name type="scientific">Terriglobus saanensis (strain ATCC BAA-1853 / DSM 23119 / SP1PR4)</name>
    <dbReference type="NCBI Taxonomy" id="401053"/>
    <lineage>
        <taxon>Bacteria</taxon>
        <taxon>Pseudomonadati</taxon>
        <taxon>Acidobacteriota</taxon>
        <taxon>Terriglobia</taxon>
        <taxon>Terriglobales</taxon>
        <taxon>Acidobacteriaceae</taxon>
        <taxon>Terriglobus</taxon>
    </lineage>
</organism>
<accession>E8V2U9</accession>
<dbReference type="PANTHER" id="PTHR43490">
    <property type="entry name" value="(+)-NEOMENTHOL DEHYDROGENASE"/>
    <property type="match status" value="1"/>
</dbReference>
<dbReference type="GO" id="GO:0016616">
    <property type="term" value="F:oxidoreductase activity, acting on the CH-OH group of donors, NAD or NADP as acceptor"/>
    <property type="evidence" value="ECO:0007669"/>
    <property type="project" value="InterPro"/>
</dbReference>
<evidence type="ECO:0000256" key="4">
    <source>
        <dbReference type="RuleBase" id="RU000363"/>
    </source>
</evidence>
<dbReference type="SUPFAM" id="SSF51735">
    <property type="entry name" value="NAD(P)-binding Rossmann-fold domains"/>
    <property type="match status" value="1"/>
</dbReference>
<dbReference type="PANTHER" id="PTHR43490:SF99">
    <property type="entry name" value="SHORT-CHAIN DEHYDROGENASE_REDUCTASE"/>
    <property type="match status" value="1"/>
</dbReference>
<dbReference type="InterPro" id="IPR002347">
    <property type="entry name" value="SDR_fam"/>
</dbReference>
<protein>
    <submittedName>
        <fullName evidence="5">Short-chain dehydrogenase/reductase SDR</fullName>
    </submittedName>
</protein>
<dbReference type="EMBL" id="CP002467">
    <property type="protein sequence ID" value="ADV84646.1"/>
    <property type="molecule type" value="Genomic_DNA"/>
</dbReference>
<dbReference type="PRINTS" id="PR00081">
    <property type="entry name" value="GDHRDH"/>
</dbReference>
<dbReference type="PRINTS" id="PR00080">
    <property type="entry name" value="SDRFAMILY"/>
</dbReference>
<dbReference type="HOGENOM" id="CLU_010194_9_0_0"/>
<dbReference type="OrthoDB" id="5786478at2"/>
<dbReference type="KEGG" id="tsa:AciPR4_3897"/>
<reference evidence="5 6" key="1">
    <citation type="journal article" date="2012" name="Stand. Genomic Sci.">
        <title>Complete genome sequence of Terriglobus saanensis type strain SP1PR4(T), an Acidobacteria from tundra soil.</title>
        <authorList>
            <person name="Rawat S.R."/>
            <person name="Mannisto M.K."/>
            <person name="Starovoytov V."/>
            <person name="Goodwin L."/>
            <person name="Nolan M."/>
            <person name="Hauser L."/>
            <person name="Land M."/>
            <person name="Davenport K.W."/>
            <person name="Woyke T."/>
            <person name="Haggblom M.M."/>
        </authorList>
    </citation>
    <scope>NUCLEOTIDE SEQUENCE</scope>
    <source>
        <strain evidence="6">ATCC BAA-1853 / DSM 23119 / SP1PR4</strain>
    </source>
</reference>
<evidence type="ECO:0000256" key="2">
    <source>
        <dbReference type="ARBA" id="ARBA00022857"/>
    </source>
</evidence>
<gene>
    <name evidence="5" type="ordered locus">AciPR4_3897</name>
</gene>
<proteinExistence type="inferred from homology"/>
<dbReference type="Gene3D" id="3.40.50.720">
    <property type="entry name" value="NAD(P)-binding Rossmann-like Domain"/>
    <property type="match status" value="1"/>
</dbReference>